<dbReference type="Proteomes" id="UP001501057">
    <property type="component" value="Unassembled WGS sequence"/>
</dbReference>
<keyword evidence="2" id="KW-0813">Transport</keyword>
<dbReference type="InterPro" id="IPR017871">
    <property type="entry name" value="ABC_transporter-like_CS"/>
</dbReference>
<dbReference type="PANTHER" id="PTHR43776">
    <property type="entry name" value="TRANSPORT ATP-BINDING PROTEIN"/>
    <property type="match status" value="1"/>
</dbReference>
<dbReference type="InterPro" id="IPR050319">
    <property type="entry name" value="ABC_transp_ATP-bind"/>
</dbReference>
<organism evidence="6 7">
    <name type="scientific">Aeromicrobium alkaliterrae</name>
    <dbReference type="NCBI Taxonomy" id="302168"/>
    <lineage>
        <taxon>Bacteria</taxon>
        <taxon>Bacillati</taxon>
        <taxon>Actinomycetota</taxon>
        <taxon>Actinomycetes</taxon>
        <taxon>Propionibacteriales</taxon>
        <taxon>Nocardioidaceae</taxon>
        <taxon>Aeromicrobium</taxon>
    </lineage>
</organism>
<dbReference type="PROSITE" id="PS50893">
    <property type="entry name" value="ABC_TRANSPORTER_2"/>
    <property type="match status" value="2"/>
</dbReference>
<evidence type="ECO:0000313" key="6">
    <source>
        <dbReference type="EMBL" id="GAA1748304.1"/>
    </source>
</evidence>
<dbReference type="InterPro" id="IPR003593">
    <property type="entry name" value="AAA+_ATPase"/>
</dbReference>
<dbReference type="SMART" id="SM00382">
    <property type="entry name" value="AAA"/>
    <property type="match status" value="2"/>
</dbReference>
<keyword evidence="3" id="KW-0547">Nucleotide-binding</keyword>
<protein>
    <submittedName>
        <fullName evidence="6">ABC transporter ATP-binding protein</fullName>
    </submittedName>
</protein>
<dbReference type="PANTHER" id="PTHR43776:SF7">
    <property type="entry name" value="D,D-DIPEPTIDE TRANSPORT ATP-BINDING PROTEIN DDPF-RELATED"/>
    <property type="match status" value="1"/>
</dbReference>
<evidence type="ECO:0000256" key="1">
    <source>
        <dbReference type="ARBA" id="ARBA00005417"/>
    </source>
</evidence>
<dbReference type="Gene3D" id="3.40.50.300">
    <property type="entry name" value="P-loop containing nucleotide triphosphate hydrolases"/>
    <property type="match status" value="2"/>
</dbReference>
<keyword evidence="4 6" id="KW-0067">ATP-binding</keyword>
<evidence type="ECO:0000313" key="7">
    <source>
        <dbReference type="Proteomes" id="UP001501057"/>
    </source>
</evidence>
<evidence type="ECO:0000256" key="3">
    <source>
        <dbReference type="ARBA" id="ARBA00022741"/>
    </source>
</evidence>
<name>A0ABN2K4Q8_9ACTN</name>
<evidence type="ECO:0000259" key="5">
    <source>
        <dbReference type="PROSITE" id="PS50893"/>
    </source>
</evidence>
<comment type="caution">
    <text evidence="6">The sequence shown here is derived from an EMBL/GenBank/DDBJ whole genome shotgun (WGS) entry which is preliminary data.</text>
</comment>
<feature type="domain" description="ABC transporter" evidence="5">
    <location>
        <begin position="6"/>
        <end position="259"/>
    </location>
</feature>
<dbReference type="PROSITE" id="PS00211">
    <property type="entry name" value="ABC_TRANSPORTER_1"/>
    <property type="match status" value="1"/>
</dbReference>
<dbReference type="Pfam" id="PF00005">
    <property type="entry name" value="ABC_tran"/>
    <property type="match status" value="2"/>
</dbReference>
<reference evidence="6 7" key="1">
    <citation type="journal article" date="2019" name="Int. J. Syst. Evol. Microbiol.">
        <title>The Global Catalogue of Microorganisms (GCM) 10K type strain sequencing project: providing services to taxonomists for standard genome sequencing and annotation.</title>
        <authorList>
            <consortium name="The Broad Institute Genomics Platform"/>
            <consortium name="The Broad Institute Genome Sequencing Center for Infectious Disease"/>
            <person name="Wu L."/>
            <person name="Ma J."/>
        </authorList>
    </citation>
    <scope>NUCLEOTIDE SEQUENCE [LARGE SCALE GENOMIC DNA]</scope>
    <source>
        <strain evidence="6 7">JCM 13518</strain>
    </source>
</reference>
<feature type="domain" description="ABC transporter" evidence="5">
    <location>
        <begin position="289"/>
        <end position="534"/>
    </location>
</feature>
<sequence length="551" mass="58454">MTTPLVRIRDLRVDYTRRRQHVPAVRGVDLDIAPGEVVALVGESGSGKTTIANTIIGLLPENARTSGGSVEVAGPDGPVEVVGARESDLRSLRGSVVGLVPQDPMVGLNPTQRIGVQVGEAVRLRGVTGDAVGDAVHTYLRQAGIDDPELRARQYPHELSGGLRQRVLIAIALAGEPRLIIADEPTSALDVTVQATILDHLETLVRQSGTSLLIITHDLAVAADRADQVVVLSGGEVVERGAPDDILVAPEDDYTRRLIAAAPGLAHGGRIEPRHQLADADVATADPVIRLEGVSKAYPLPGGSGTFAALDDVSLQVAKGRTHALVGESGSGKTTTLRIALGLEQPDSGTVALKGTDITGQGWRKTRPLRRTVQIVHQNPYASLDPRFTIGQTIAEPLVSFKVGDRRSRAARVAELLDQVSLPASYAERLPAELSGGQRQRVAIARALTLEPEVVLLDEPVSALDVSVQEQILDLLAELQERLGLSYLFISHDLAVVAQVAHTVSVMSRGRIVESGAVSSVFGAPQSEHTHALIEAIPGRISARRREVAHV</sequence>
<keyword evidence="7" id="KW-1185">Reference proteome</keyword>
<gene>
    <name evidence="6" type="ORF">GCM10009710_30430</name>
</gene>
<dbReference type="GO" id="GO:0005524">
    <property type="term" value="F:ATP binding"/>
    <property type="evidence" value="ECO:0007669"/>
    <property type="project" value="UniProtKB-KW"/>
</dbReference>
<proteinExistence type="inferred from homology"/>
<dbReference type="EMBL" id="BAAAME010000005">
    <property type="protein sequence ID" value="GAA1748304.1"/>
    <property type="molecule type" value="Genomic_DNA"/>
</dbReference>
<dbReference type="CDD" id="cd03257">
    <property type="entry name" value="ABC_NikE_OppD_transporters"/>
    <property type="match status" value="2"/>
</dbReference>
<dbReference type="InterPro" id="IPR027417">
    <property type="entry name" value="P-loop_NTPase"/>
</dbReference>
<dbReference type="NCBIfam" id="NF008453">
    <property type="entry name" value="PRK11308.1"/>
    <property type="match status" value="2"/>
</dbReference>
<dbReference type="RefSeq" id="WP_344203130.1">
    <property type="nucleotide sequence ID" value="NZ_BAAAME010000005.1"/>
</dbReference>
<evidence type="ECO:0000256" key="2">
    <source>
        <dbReference type="ARBA" id="ARBA00022448"/>
    </source>
</evidence>
<comment type="similarity">
    <text evidence="1">Belongs to the ABC transporter superfamily.</text>
</comment>
<evidence type="ECO:0000256" key="4">
    <source>
        <dbReference type="ARBA" id="ARBA00022840"/>
    </source>
</evidence>
<dbReference type="InterPro" id="IPR003439">
    <property type="entry name" value="ABC_transporter-like_ATP-bd"/>
</dbReference>
<dbReference type="NCBIfam" id="NF007739">
    <property type="entry name" value="PRK10419.1"/>
    <property type="match status" value="2"/>
</dbReference>
<accession>A0ABN2K4Q8</accession>
<dbReference type="SUPFAM" id="SSF52540">
    <property type="entry name" value="P-loop containing nucleoside triphosphate hydrolases"/>
    <property type="match status" value="2"/>
</dbReference>